<dbReference type="InterPro" id="IPR027806">
    <property type="entry name" value="HARBI1_dom"/>
</dbReference>
<dbReference type="GO" id="GO:0046872">
    <property type="term" value="F:metal ion binding"/>
    <property type="evidence" value="ECO:0007669"/>
    <property type="project" value="UniProtKB-KW"/>
</dbReference>
<organism evidence="4 5">
    <name type="scientific">Synaphobranchus kaupii</name>
    <name type="common">Kaup's arrowtooth eel</name>
    <dbReference type="NCBI Taxonomy" id="118154"/>
    <lineage>
        <taxon>Eukaryota</taxon>
        <taxon>Metazoa</taxon>
        <taxon>Chordata</taxon>
        <taxon>Craniata</taxon>
        <taxon>Vertebrata</taxon>
        <taxon>Euteleostomi</taxon>
        <taxon>Actinopterygii</taxon>
        <taxon>Neopterygii</taxon>
        <taxon>Teleostei</taxon>
        <taxon>Anguilliformes</taxon>
        <taxon>Synaphobranchidae</taxon>
        <taxon>Synaphobranchus</taxon>
    </lineage>
</organism>
<feature type="domain" description="DDE Tnp4" evidence="3">
    <location>
        <begin position="71"/>
        <end position="136"/>
    </location>
</feature>
<comment type="cofactor">
    <cofactor evidence="1">
        <name>a divalent metal cation</name>
        <dbReference type="ChEBI" id="CHEBI:60240"/>
    </cofactor>
</comment>
<evidence type="ECO:0000313" key="4">
    <source>
        <dbReference type="EMBL" id="KAJ8382156.1"/>
    </source>
</evidence>
<keyword evidence="5" id="KW-1185">Reference proteome</keyword>
<sequence>MLREIEALRQQLQTYHLQNSWGLQRFASSPEDIRFYTSLLGSVCIWMSPATVKASLPHDFDGCYNNTQVVLDCTELQCQTPSSLLLQSEVFSTYKSHCTFKAMVGMSPHGTLTFASALYEGSMSDKEVFHQSGLHHS</sequence>
<evidence type="ECO:0000313" key="5">
    <source>
        <dbReference type="Proteomes" id="UP001152622"/>
    </source>
</evidence>
<dbReference type="PANTHER" id="PTHR23080">
    <property type="entry name" value="THAP DOMAIN PROTEIN"/>
    <property type="match status" value="1"/>
</dbReference>
<evidence type="ECO:0000259" key="3">
    <source>
        <dbReference type="Pfam" id="PF13359"/>
    </source>
</evidence>
<dbReference type="EMBL" id="JAINUF010000001">
    <property type="protein sequence ID" value="KAJ8382156.1"/>
    <property type="molecule type" value="Genomic_DNA"/>
</dbReference>
<dbReference type="OrthoDB" id="10020990at2759"/>
<protein>
    <recommendedName>
        <fullName evidence="3">DDE Tnp4 domain-containing protein</fullName>
    </recommendedName>
</protein>
<dbReference type="Pfam" id="PF13359">
    <property type="entry name" value="DDE_Tnp_4"/>
    <property type="match status" value="1"/>
</dbReference>
<keyword evidence="2" id="KW-0479">Metal-binding</keyword>
<accession>A0A9Q1GDA0</accession>
<dbReference type="Proteomes" id="UP001152622">
    <property type="component" value="Chromosome 1"/>
</dbReference>
<proteinExistence type="predicted"/>
<evidence type="ECO:0000256" key="2">
    <source>
        <dbReference type="ARBA" id="ARBA00022723"/>
    </source>
</evidence>
<comment type="caution">
    <text evidence="4">The sequence shown here is derived from an EMBL/GenBank/DDBJ whole genome shotgun (WGS) entry which is preliminary data.</text>
</comment>
<evidence type="ECO:0000256" key="1">
    <source>
        <dbReference type="ARBA" id="ARBA00001968"/>
    </source>
</evidence>
<dbReference type="PANTHER" id="PTHR23080:SF133">
    <property type="entry name" value="SI:CH211-262I1.5-RELATED"/>
    <property type="match status" value="1"/>
</dbReference>
<name>A0A9Q1GDA0_SYNKA</name>
<gene>
    <name evidence="4" type="ORF">SKAU_G00029340</name>
</gene>
<dbReference type="AlphaFoldDB" id="A0A9Q1GDA0"/>
<reference evidence="4" key="1">
    <citation type="journal article" date="2023" name="Science">
        <title>Genome structures resolve the early diversification of teleost fishes.</title>
        <authorList>
            <person name="Parey E."/>
            <person name="Louis A."/>
            <person name="Montfort J."/>
            <person name="Bouchez O."/>
            <person name="Roques C."/>
            <person name="Iampietro C."/>
            <person name="Lluch J."/>
            <person name="Castinel A."/>
            <person name="Donnadieu C."/>
            <person name="Desvignes T."/>
            <person name="Floi Bucao C."/>
            <person name="Jouanno E."/>
            <person name="Wen M."/>
            <person name="Mejri S."/>
            <person name="Dirks R."/>
            <person name="Jansen H."/>
            <person name="Henkel C."/>
            <person name="Chen W.J."/>
            <person name="Zahm M."/>
            <person name="Cabau C."/>
            <person name="Klopp C."/>
            <person name="Thompson A.W."/>
            <person name="Robinson-Rechavi M."/>
            <person name="Braasch I."/>
            <person name="Lecointre G."/>
            <person name="Bobe J."/>
            <person name="Postlethwait J.H."/>
            <person name="Berthelot C."/>
            <person name="Roest Crollius H."/>
            <person name="Guiguen Y."/>
        </authorList>
    </citation>
    <scope>NUCLEOTIDE SEQUENCE</scope>
    <source>
        <strain evidence="4">WJC10195</strain>
    </source>
</reference>